<evidence type="ECO:0000313" key="2">
    <source>
        <dbReference type="EMBL" id="KAK3239503.1"/>
    </source>
</evidence>
<feature type="chain" id="PRO_5042225529" evidence="1">
    <location>
        <begin position="22"/>
        <end position="240"/>
    </location>
</feature>
<organism evidence="2 3">
    <name type="scientific">Cymbomonas tetramitiformis</name>
    <dbReference type="NCBI Taxonomy" id="36881"/>
    <lineage>
        <taxon>Eukaryota</taxon>
        <taxon>Viridiplantae</taxon>
        <taxon>Chlorophyta</taxon>
        <taxon>Pyramimonadophyceae</taxon>
        <taxon>Pyramimonadales</taxon>
        <taxon>Pyramimonadaceae</taxon>
        <taxon>Cymbomonas</taxon>
    </lineage>
</organism>
<feature type="signal peptide" evidence="1">
    <location>
        <begin position="1"/>
        <end position="21"/>
    </location>
</feature>
<keyword evidence="1" id="KW-0732">Signal</keyword>
<proteinExistence type="predicted"/>
<dbReference type="AlphaFoldDB" id="A0AAE0BMR8"/>
<dbReference type="EMBL" id="LGRX02033900">
    <property type="protein sequence ID" value="KAK3239503.1"/>
    <property type="molecule type" value="Genomic_DNA"/>
</dbReference>
<evidence type="ECO:0000256" key="1">
    <source>
        <dbReference type="SAM" id="SignalP"/>
    </source>
</evidence>
<protein>
    <submittedName>
        <fullName evidence="2">Uncharacterized protein</fullName>
    </submittedName>
</protein>
<dbReference type="Proteomes" id="UP001190700">
    <property type="component" value="Unassembled WGS sequence"/>
</dbReference>
<reference evidence="2 3" key="1">
    <citation type="journal article" date="2015" name="Genome Biol. Evol.">
        <title>Comparative Genomics of a Bacterivorous Green Alga Reveals Evolutionary Causalities and Consequences of Phago-Mixotrophic Mode of Nutrition.</title>
        <authorList>
            <person name="Burns J.A."/>
            <person name="Paasch A."/>
            <person name="Narechania A."/>
            <person name="Kim E."/>
        </authorList>
    </citation>
    <scope>NUCLEOTIDE SEQUENCE [LARGE SCALE GENOMIC DNA]</scope>
    <source>
        <strain evidence="2 3">PLY_AMNH</strain>
    </source>
</reference>
<gene>
    <name evidence="2" type="ORF">CYMTET_50577</name>
</gene>
<accession>A0AAE0BMR8</accession>
<sequence>MARTFLAVLFLFVETAVHVLADQEQAYVEQNFRMIDAVNDPHYSSVTAAKNGFRVLTNPPERGITETLTVTYSDGLYVAGEKVVTESEHRKVVGELETRYQGVVSELRADLDETKLEVLALGQALREVSPANTSLILQPPTCEEPGGDKLHFNGTQWVCVCKDGFTVYATYAGYQTWVTEYIGTHNETDIGGAYSTPFRNKGSSLPTARFTGCFRGRVFANGFLYTIRREPKKHIHIWWF</sequence>
<evidence type="ECO:0000313" key="3">
    <source>
        <dbReference type="Proteomes" id="UP001190700"/>
    </source>
</evidence>
<keyword evidence="3" id="KW-1185">Reference proteome</keyword>
<comment type="caution">
    <text evidence="2">The sequence shown here is derived from an EMBL/GenBank/DDBJ whole genome shotgun (WGS) entry which is preliminary data.</text>
</comment>
<name>A0AAE0BMR8_9CHLO</name>